<keyword evidence="1" id="KW-0863">Zinc-finger</keyword>
<keyword evidence="1" id="KW-0479">Metal-binding</keyword>
<dbReference type="SUPFAM" id="SSF57756">
    <property type="entry name" value="Retrovirus zinc finger-like domains"/>
    <property type="match status" value="1"/>
</dbReference>
<dbReference type="InterPro" id="IPR036875">
    <property type="entry name" value="Znf_CCHC_sf"/>
</dbReference>
<evidence type="ECO:0000313" key="4">
    <source>
        <dbReference type="Proteomes" id="UP001234178"/>
    </source>
</evidence>
<comment type="caution">
    <text evidence="3">The sequence shown here is derived from an EMBL/GenBank/DDBJ whole genome shotgun (WGS) entry which is preliminary data.</text>
</comment>
<dbReference type="Pfam" id="PF00098">
    <property type="entry name" value="zf-CCHC"/>
    <property type="match status" value="1"/>
</dbReference>
<proteinExistence type="predicted"/>
<evidence type="ECO:0000313" key="3">
    <source>
        <dbReference type="EMBL" id="KAK4013924.1"/>
    </source>
</evidence>
<keyword evidence="1" id="KW-0862">Zinc</keyword>
<gene>
    <name evidence="3" type="ORF">OUZ56_026476</name>
</gene>
<evidence type="ECO:0000259" key="2">
    <source>
        <dbReference type="PROSITE" id="PS50158"/>
    </source>
</evidence>
<dbReference type="Gene3D" id="4.10.60.10">
    <property type="entry name" value="Zinc finger, CCHC-type"/>
    <property type="match status" value="1"/>
</dbReference>
<feature type="domain" description="CCHC-type" evidence="2">
    <location>
        <begin position="152"/>
        <end position="165"/>
    </location>
</feature>
<dbReference type="InterPro" id="IPR001878">
    <property type="entry name" value="Znf_CCHC"/>
</dbReference>
<keyword evidence="4" id="KW-1185">Reference proteome</keyword>
<dbReference type="Proteomes" id="UP001234178">
    <property type="component" value="Unassembled WGS sequence"/>
</dbReference>
<protein>
    <recommendedName>
        <fullName evidence="2">CCHC-type domain-containing protein</fullName>
    </recommendedName>
</protein>
<sequence>MTNIVVAVDYLGKWVEVMALADATARQIAKFFISDQGKGFTAEVTHEVLDLLRLYPDGLYVSGGWMADECEASLMSDTRGWKDTTAKPQKPYEQLPNLSVVYSDQQADFIKTMRELIQDTCEKLISKEKNDQVKSRGPFKPKGRTLTGKPQCFYCKKSGHIARNCFKIPESEQYKGPPNDAALGGNLPIN</sequence>
<dbReference type="SMART" id="SM00343">
    <property type="entry name" value="ZnF_C2HC"/>
    <property type="match status" value="1"/>
</dbReference>
<dbReference type="EMBL" id="JAOYFB010000004">
    <property type="protein sequence ID" value="KAK4013924.1"/>
    <property type="molecule type" value="Genomic_DNA"/>
</dbReference>
<name>A0ABQ9ZLU3_9CRUS</name>
<dbReference type="PROSITE" id="PS50158">
    <property type="entry name" value="ZF_CCHC"/>
    <property type="match status" value="1"/>
</dbReference>
<evidence type="ECO:0000256" key="1">
    <source>
        <dbReference type="PROSITE-ProRule" id="PRU00047"/>
    </source>
</evidence>
<organism evidence="3 4">
    <name type="scientific">Daphnia magna</name>
    <dbReference type="NCBI Taxonomy" id="35525"/>
    <lineage>
        <taxon>Eukaryota</taxon>
        <taxon>Metazoa</taxon>
        <taxon>Ecdysozoa</taxon>
        <taxon>Arthropoda</taxon>
        <taxon>Crustacea</taxon>
        <taxon>Branchiopoda</taxon>
        <taxon>Diplostraca</taxon>
        <taxon>Cladocera</taxon>
        <taxon>Anomopoda</taxon>
        <taxon>Daphniidae</taxon>
        <taxon>Daphnia</taxon>
    </lineage>
</organism>
<accession>A0ABQ9ZLU3</accession>
<reference evidence="3 4" key="1">
    <citation type="journal article" date="2023" name="Nucleic Acids Res.">
        <title>The hologenome of Daphnia magna reveals possible DNA methylation and microbiome-mediated evolution of the host genome.</title>
        <authorList>
            <person name="Chaturvedi A."/>
            <person name="Li X."/>
            <person name="Dhandapani V."/>
            <person name="Marshall H."/>
            <person name="Kissane S."/>
            <person name="Cuenca-Cambronero M."/>
            <person name="Asole G."/>
            <person name="Calvet F."/>
            <person name="Ruiz-Romero M."/>
            <person name="Marangio P."/>
            <person name="Guigo R."/>
            <person name="Rago D."/>
            <person name="Mirbahai L."/>
            <person name="Eastwood N."/>
            <person name="Colbourne J.K."/>
            <person name="Zhou J."/>
            <person name="Mallon E."/>
            <person name="Orsini L."/>
        </authorList>
    </citation>
    <scope>NUCLEOTIDE SEQUENCE [LARGE SCALE GENOMIC DNA]</scope>
    <source>
        <strain evidence="3">LRV0_1</strain>
    </source>
</reference>